<evidence type="ECO:0000313" key="3">
    <source>
        <dbReference type="Proteomes" id="UP000507470"/>
    </source>
</evidence>
<name>A0A6J8EHP4_MYTCO</name>
<reference evidence="2 3" key="1">
    <citation type="submission" date="2020-06" db="EMBL/GenBank/DDBJ databases">
        <authorList>
            <person name="Li R."/>
            <person name="Bekaert M."/>
        </authorList>
    </citation>
    <scope>NUCLEOTIDE SEQUENCE [LARGE SCALE GENOMIC DNA]</scope>
    <source>
        <strain evidence="3">wild</strain>
    </source>
</reference>
<sequence>MSCEYTAFLLTTSSDRATIGNEFNFTCNLAKDSNGIISIVRDHIDECIIDVDRTCRLLNCNPNYDYSCNGSTIILTLSGNFDIDSLHGSRWKCHDILRDMDSNEMMIYVNVEPVILKIPDINIKEGSNLKITPTIYANPAPISVWWTLQNVTDFRWYGRNLIFRNIQRDSRGNYTCYAMNTITASGQPPLNSTSADKFYVNVQCK</sequence>
<organism evidence="2 3">
    <name type="scientific">Mytilus coruscus</name>
    <name type="common">Sea mussel</name>
    <dbReference type="NCBI Taxonomy" id="42192"/>
    <lineage>
        <taxon>Eukaryota</taxon>
        <taxon>Metazoa</taxon>
        <taxon>Spiralia</taxon>
        <taxon>Lophotrochozoa</taxon>
        <taxon>Mollusca</taxon>
        <taxon>Bivalvia</taxon>
        <taxon>Autobranchia</taxon>
        <taxon>Pteriomorphia</taxon>
        <taxon>Mytilida</taxon>
        <taxon>Mytiloidea</taxon>
        <taxon>Mytilidae</taxon>
        <taxon>Mytilinae</taxon>
        <taxon>Mytilus</taxon>
    </lineage>
</organism>
<dbReference type="AlphaFoldDB" id="A0A6J8EHP4"/>
<dbReference type="InterPro" id="IPR007110">
    <property type="entry name" value="Ig-like_dom"/>
</dbReference>
<dbReference type="InterPro" id="IPR003599">
    <property type="entry name" value="Ig_sub"/>
</dbReference>
<dbReference type="Gene3D" id="2.60.40.10">
    <property type="entry name" value="Immunoglobulins"/>
    <property type="match status" value="1"/>
</dbReference>
<feature type="domain" description="Ig-like" evidence="1">
    <location>
        <begin position="113"/>
        <end position="194"/>
    </location>
</feature>
<accession>A0A6J8EHP4</accession>
<dbReference type="Pfam" id="PF13927">
    <property type="entry name" value="Ig_3"/>
    <property type="match status" value="1"/>
</dbReference>
<gene>
    <name evidence="2" type="ORF">MCOR_51816</name>
</gene>
<dbReference type="Proteomes" id="UP000507470">
    <property type="component" value="Unassembled WGS sequence"/>
</dbReference>
<dbReference type="InterPro" id="IPR013783">
    <property type="entry name" value="Ig-like_fold"/>
</dbReference>
<dbReference type="EMBL" id="CACVKT020009033">
    <property type="protein sequence ID" value="CAC5419486.1"/>
    <property type="molecule type" value="Genomic_DNA"/>
</dbReference>
<evidence type="ECO:0000313" key="2">
    <source>
        <dbReference type="EMBL" id="CAC5419486.1"/>
    </source>
</evidence>
<keyword evidence="3" id="KW-1185">Reference proteome</keyword>
<dbReference type="InterPro" id="IPR036179">
    <property type="entry name" value="Ig-like_dom_sf"/>
</dbReference>
<protein>
    <recommendedName>
        <fullName evidence="1">Ig-like domain-containing protein</fullName>
    </recommendedName>
</protein>
<proteinExistence type="predicted"/>
<dbReference type="SMART" id="SM00409">
    <property type="entry name" value="IG"/>
    <property type="match status" value="1"/>
</dbReference>
<evidence type="ECO:0000259" key="1">
    <source>
        <dbReference type="PROSITE" id="PS50835"/>
    </source>
</evidence>
<dbReference type="PROSITE" id="PS50835">
    <property type="entry name" value="IG_LIKE"/>
    <property type="match status" value="1"/>
</dbReference>
<dbReference type="SUPFAM" id="SSF48726">
    <property type="entry name" value="Immunoglobulin"/>
    <property type="match status" value="1"/>
</dbReference>